<sequence>MSNVIITLVVAIDRGYSIIGLSIDGNTLILAQNIMFVTIGNDQSIIGMKTFTRTVISKGFQFSGYDNSSVFIAGYGVKSISDITANNLLNKKVNTRVSYRKGEDDTLLLAKAEKTQLIDANSKSDDDALLLLKANRTQLNDSYSKTETNNLLNNKIDTGVSYTKGEYDTLLLAKADKTQLIDSYTKTETNNLLNDKTNQSTSYIKTETDQFISQIDVCDVDLSIYCAKRKTNELLGEKADTTELSNYVTLGTSQTITTNKTSNNSCKFVSSIDIISTITGSSFVKSSADNTIVLFGAGGIKPILEFTTTIDDSNYVKKAQIYSRTETDNKYYFVANTYLTQSEVDLKLTNYENIVNNKSINGTKTFNANVNASGIIKTCKDDTSVILTGCGDALFSSFGGLELVKYLIQIMLFHQLKQQLQNVLYTDNQLIFMDIYIYMGANAGTSGVSVTVCTLESAGFQNNIVYADDIVLAGSSQIGHIARFRNGTTGIIMKNIYSLKDEAGGLAGKQTVYINIIYPACD</sequence>
<comment type="caution">
    <text evidence="1">The sequence shown here is derived from an EMBL/GenBank/DDBJ whole genome shotgun (WGS) entry which is preliminary data.</text>
</comment>
<reference evidence="1 2" key="1">
    <citation type="submission" date="2019-03" db="EMBL/GenBank/DDBJ databases">
        <title>Single cell metagenomics reveals metabolic interactions within the superorganism composed of flagellate Streblomastix strix and complex community of Bacteroidetes bacteria on its surface.</title>
        <authorList>
            <person name="Treitli S.C."/>
            <person name="Kolisko M."/>
            <person name="Husnik F."/>
            <person name="Keeling P."/>
            <person name="Hampl V."/>
        </authorList>
    </citation>
    <scope>NUCLEOTIDE SEQUENCE [LARGE SCALE GENOMIC DNA]</scope>
    <source>
        <strain evidence="1">ST1C</strain>
    </source>
</reference>
<dbReference type="Proteomes" id="UP000324800">
    <property type="component" value="Unassembled WGS sequence"/>
</dbReference>
<organism evidence="1 2">
    <name type="scientific">Streblomastix strix</name>
    <dbReference type="NCBI Taxonomy" id="222440"/>
    <lineage>
        <taxon>Eukaryota</taxon>
        <taxon>Metamonada</taxon>
        <taxon>Preaxostyla</taxon>
        <taxon>Oxymonadida</taxon>
        <taxon>Streblomastigidae</taxon>
        <taxon>Streblomastix</taxon>
    </lineage>
</organism>
<proteinExistence type="predicted"/>
<protein>
    <submittedName>
        <fullName evidence="1">Uncharacterized protein</fullName>
    </submittedName>
</protein>
<dbReference type="EMBL" id="SNRW01004431">
    <property type="protein sequence ID" value="KAA6387304.1"/>
    <property type="molecule type" value="Genomic_DNA"/>
</dbReference>
<dbReference type="AlphaFoldDB" id="A0A5J4VX61"/>
<name>A0A5J4VX61_9EUKA</name>
<accession>A0A5J4VX61</accession>
<evidence type="ECO:0000313" key="2">
    <source>
        <dbReference type="Proteomes" id="UP000324800"/>
    </source>
</evidence>
<gene>
    <name evidence="1" type="ORF">EZS28_017171</name>
</gene>
<evidence type="ECO:0000313" key="1">
    <source>
        <dbReference type="EMBL" id="KAA6387304.1"/>
    </source>
</evidence>